<keyword evidence="1" id="KW-0472">Membrane</keyword>
<dbReference type="EMBL" id="AFNN01000023">
    <property type="protein sequence ID" value="EGL85152.1"/>
    <property type="molecule type" value="Genomic_DNA"/>
</dbReference>
<dbReference type="Proteomes" id="UP000010138">
    <property type="component" value="Unassembled WGS sequence"/>
</dbReference>
<comment type="caution">
    <text evidence="2">The sequence shown here is derived from an EMBL/GenBank/DDBJ whole genome shotgun (WGS) entry which is preliminary data.</text>
</comment>
<feature type="transmembrane region" description="Helical" evidence="1">
    <location>
        <begin position="15"/>
        <end position="34"/>
    </location>
</feature>
<proteinExistence type="predicted"/>
<accession>F5W1L2</accession>
<evidence type="ECO:0000256" key="1">
    <source>
        <dbReference type="SAM" id="Phobius"/>
    </source>
</evidence>
<evidence type="ECO:0000313" key="3">
    <source>
        <dbReference type="Proteomes" id="UP000010138"/>
    </source>
</evidence>
<gene>
    <name evidence="2" type="ORF">HMPREF9967_0421</name>
</gene>
<keyword evidence="1" id="KW-1133">Transmembrane helix</keyword>
<reference evidence="2 3" key="1">
    <citation type="submission" date="2011-04" db="EMBL/GenBank/DDBJ databases">
        <authorList>
            <person name="Durkin A.S."/>
            <person name="Radune D."/>
            <person name="Hostetler J."/>
            <person name="Torralba M."/>
            <person name="Gillis M."/>
            <person name="Methe B."/>
            <person name="Sutton G."/>
            <person name="Nelson K.E."/>
        </authorList>
    </citation>
    <scope>NUCLEOTIDE SEQUENCE [LARGE SCALE GENOMIC DNA]</scope>
    <source>
        <strain evidence="2 3">SK1076</strain>
    </source>
</reference>
<name>F5W1L2_9STRE</name>
<protein>
    <submittedName>
        <fullName evidence="2">Uncharacterized protein</fullName>
    </submittedName>
</protein>
<organism evidence="2 3">
    <name type="scientific">Streptococcus infantis SK1076</name>
    <dbReference type="NCBI Taxonomy" id="1005705"/>
    <lineage>
        <taxon>Bacteria</taxon>
        <taxon>Bacillati</taxon>
        <taxon>Bacillota</taxon>
        <taxon>Bacilli</taxon>
        <taxon>Lactobacillales</taxon>
        <taxon>Streptococcaceae</taxon>
        <taxon>Streptococcus</taxon>
    </lineage>
</organism>
<keyword evidence="1" id="KW-0812">Transmembrane</keyword>
<dbReference type="AlphaFoldDB" id="F5W1L2"/>
<sequence length="38" mass="4600">MNEESKKSVEEMKTYQIFSSFFLTFNWDVIYLTGKETK</sequence>
<evidence type="ECO:0000313" key="2">
    <source>
        <dbReference type="EMBL" id="EGL85152.1"/>
    </source>
</evidence>